<dbReference type="GO" id="GO:0003677">
    <property type="term" value="F:DNA binding"/>
    <property type="evidence" value="ECO:0007669"/>
    <property type="project" value="UniProtKB-KW"/>
</dbReference>
<protein>
    <recommendedName>
        <fullName evidence="7">THAP-type domain-containing protein</fullName>
    </recommendedName>
</protein>
<evidence type="ECO:0000256" key="5">
    <source>
        <dbReference type="SAM" id="Coils"/>
    </source>
</evidence>
<evidence type="ECO:0000256" key="3">
    <source>
        <dbReference type="ARBA" id="ARBA00022833"/>
    </source>
</evidence>
<keyword evidence="3" id="KW-0862">Zinc</keyword>
<sequence length="299" mass="34310">MGESCAIASVKLSRNTERGTPFADEEWKKHLIHSLMRDFKKEGRTPKSLFVCSRHFEEKCILPGKRKVLVTGSMPTKFLPTTSHPVSAPTPRKLPSAREPPIIPERVQHLHLNDLHQALDKKTPDPWVVVRRTDSMIALYHDERRLRVEVDREFTVSISHEGRTDSFPCRVQKEGVRPVLSRISSAKLCCGLSDIDEFVVESDLRKITSQAGIVWAIDCSVTSGDQDICEKCKNLHDLLSCRKKSSGKPLSKHTPLKWITNKKLKKTLITQRQETRKLQHRIRQLQREKDKMLLLLSCR</sequence>
<organism evidence="8">
    <name type="scientific">Capitella teleta</name>
    <name type="common">Polychaete worm</name>
    <dbReference type="NCBI Taxonomy" id="283909"/>
    <lineage>
        <taxon>Eukaryota</taxon>
        <taxon>Metazoa</taxon>
        <taxon>Spiralia</taxon>
        <taxon>Lophotrochozoa</taxon>
        <taxon>Annelida</taxon>
        <taxon>Polychaeta</taxon>
        <taxon>Sedentaria</taxon>
        <taxon>Scolecida</taxon>
        <taxon>Capitellidae</taxon>
        <taxon>Capitella</taxon>
    </lineage>
</organism>
<feature type="coiled-coil region" evidence="5">
    <location>
        <begin position="268"/>
        <end position="295"/>
    </location>
</feature>
<accession>R7VIV7</accession>
<proteinExistence type="predicted"/>
<feature type="region of interest" description="Disordered" evidence="6">
    <location>
        <begin position="80"/>
        <end position="99"/>
    </location>
</feature>
<reference evidence="9" key="3">
    <citation type="submission" date="2015-06" db="UniProtKB">
        <authorList>
            <consortium name="EnsemblMetazoa"/>
        </authorList>
    </citation>
    <scope>IDENTIFICATION</scope>
</reference>
<dbReference type="HOGENOM" id="CLU_931395_0_0_1"/>
<dbReference type="Proteomes" id="UP000014760">
    <property type="component" value="Unassembled WGS sequence"/>
</dbReference>
<dbReference type="InterPro" id="IPR006612">
    <property type="entry name" value="THAP_Znf"/>
</dbReference>
<reference evidence="10" key="1">
    <citation type="submission" date="2012-12" db="EMBL/GenBank/DDBJ databases">
        <authorList>
            <person name="Hellsten U."/>
            <person name="Grimwood J."/>
            <person name="Chapman J.A."/>
            <person name="Shapiro H."/>
            <person name="Aerts A."/>
            <person name="Otillar R.P."/>
            <person name="Terry A.Y."/>
            <person name="Boore J.L."/>
            <person name="Simakov O."/>
            <person name="Marletaz F."/>
            <person name="Cho S.-J."/>
            <person name="Edsinger-Gonzales E."/>
            <person name="Havlak P."/>
            <person name="Kuo D.-H."/>
            <person name="Larsson T."/>
            <person name="Lv J."/>
            <person name="Arendt D."/>
            <person name="Savage R."/>
            <person name="Osoegawa K."/>
            <person name="de Jong P."/>
            <person name="Lindberg D.R."/>
            <person name="Seaver E.C."/>
            <person name="Weisblat D.A."/>
            <person name="Putnam N.H."/>
            <person name="Grigoriev I.V."/>
            <person name="Rokhsar D.S."/>
        </authorList>
    </citation>
    <scope>NUCLEOTIDE SEQUENCE</scope>
    <source>
        <strain evidence="10">I ESC-2004</strain>
    </source>
</reference>
<gene>
    <name evidence="8" type="ORF">CAPTEDRAFT_218498</name>
</gene>
<dbReference type="AlphaFoldDB" id="R7VIV7"/>
<evidence type="ECO:0000256" key="4">
    <source>
        <dbReference type="ARBA" id="ARBA00023125"/>
    </source>
</evidence>
<evidence type="ECO:0000256" key="2">
    <source>
        <dbReference type="ARBA" id="ARBA00022771"/>
    </source>
</evidence>
<dbReference type="OMA" id="CELCKQC"/>
<dbReference type="EMBL" id="KB291799">
    <property type="protein sequence ID" value="ELU18768.1"/>
    <property type="molecule type" value="Genomic_DNA"/>
</dbReference>
<reference evidence="8 10" key="2">
    <citation type="journal article" date="2013" name="Nature">
        <title>Insights into bilaterian evolution from three spiralian genomes.</title>
        <authorList>
            <person name="Simakov O."/>
            <person name="Marletaz F."/>
            <person name="Cho S.J."/>
            <person name="Edsinger-Gonzales E."/>
            <person name="Havlak P."/>
            <person name="Hellsten U."/>
            <person name="Kuo D.H."/>
            <person name="Larsson T."/>
            <person name="Lv J."/>
            <person name="Arendt D."/>
            <person name="Savage R."/>
            <person name="Osoegawa K."/>
            <person name="de Jong P."/>
            <person name="Grimwood J."/>
            <person name="Chapman J.A."/>
            <person name="Shapiro H."/>
            <person name="Aerts A."/>
            <person name="Otillar R.P."/>
            <person name="Terry A.Y."/>
            <person name="Boore J.L."/>
            <person name="Grigoriev I.V."/>
            <person name="Lindberg D.R."/>
            <person name="Seaver E.C."/>
            <person name="Weisblat D.A."/>
            <person name="Putnam N.H."/>
            <person name="Rokhsar D.S."/>
        </authorList>
    </citation>
    <scope>NUCLEOTIDE SEQUENCE</scope>
    <source>
        <strain evidence="8 10">I ESC-2004</strain>
    </source>
</reference>
<dbReference type="EnsemblMetazoa" id="CapteT218498">
    <property type="protein sequence ID" value="CapteP218498"/>
    <property type="gene ID" value="CapteG218498"/>
</dbReference>
<feature type="domain" description="THAP-type" evidence="7">
    <location>
        <begin position="3"/>
        <end position="84"/>
    </location>
</feature>
<evidence type="ECO:0000313" key="8">
    <source>
        <dbReference type="EMBL" id="ELU18768.1"/>
    </source>
</evidence>
<evidence type="ECO:0000313" key="9">
    <source>
        <dbReference type="EnsemblMetazoa" id="CapteP218498"/>
    </source>
</evidence>
<dbReference type="EMBL" id="AMQN01000522">
    <property type="status" value="NOT_ANNOTATED_CDS"/>
    <property type="molecule type" value="Genomic_DNA"/>
</dbReference>
<name>R7VIV7_CAPTE</name>
<dbReference type="SMART" id="SM00980">
    <property type="entry name" value="THAP"/>
    <property type="match status" value="1"/>
</dbReference>
<evidence type="ECO:0000256" key="1">
    <source>
        <dbReference type="ARBA" id="ARBA00022723"/>
    </source>
</evidence>
<dbReference type="GO" id="GO:0008270">
    <property type="term" value="F:zinc ion binding"/>
    <property type="evidence" value="ECO:0007669"/>
    <property type="project" value="UniProtKB-KW"/>
</dbReference>
<keyword evidence="2" id="KW-0863">Zinc-finger</keyword>
<evidence type="ECO:0000259" key="7">
    <source>
        <dbReference type="SMART" id="SM00980"/>
    </source>
</evidence>
<keyword evidence="1" id="KW-0479">Metal-binding</keyword>
<dbReference type="OrthoDB" id="10241815at2759"/>
<keyword evidence="10" id="KW-1185">Reference proteome</keyword>
<keyword evidence="4" id="KW-0238">DNA-binding</keyword>
<evidence type="ECO:0000256" key="6">
    <source>
        <dbReference type="SAM" id="MobiDB-lite"/>
    </source>
</evidence>
<evidence type="ECO:0000313" key="10">
    <source>
        <dbReference type="Proteomes" id="UP000014760"/>
    </source>
</evidence>
<dbReference type="SUPFAM" id="SSF57716">
    <property type="entry name" value="Glucocorticoid receptor-like (DNA-binding domain)"/>
    <property type="match status" value="1"/>
</dbReference>
<keyword evidence="5" id="KW-0175">Coiled coil</keyword>